<accession>A0ABX7NT89</accession>
<dbReference type="Pfam" id="PF00691">
    <property type="entry name" value="OmpA"/>
    <property type="match status" value="1"/>
</dbReference>
<dbReference type="InterPro" id="IPR003367">
    <property type="entry name" value="Thrombospondin_3-like_rpt"/>
</dbReference>
<dbReference type="EMBL" id="CP071090">
    <property type="protein sequence ID" value="QSQ21594.1"/>
    <property type="molecule type" value="Genomic_DNA"/>
</dbReference>
<dbReference type="PANTHER" id="PTHR30329:SF21">
    <property type="entry name" value="LIPOPROTEIN YIAD-RELATED"/>
    <property type="match status" value="1"/>
</dbReference>
<evidence type="ECO:0000313" key="9">
    <source>
        <dbReference type="EMBL" id="QSQ21594.1"/>
    </source>
</evidence>
<dbReference type="RefSeq" id="WP_206723171.1">
    <property type="nucleotide sequence ID" value="NZ_CP071090.1"/>
</dbReference>
<gene>
    <name evidence="9" type="ORF">JY651_41555</name>
</gene>
<keyword evidence="4" id="KW-0998">Cell outer membrane</keyword>
<dbReference type="SUPFAM" id="SSF103647">
    <property type="entry name" value="TSP type-3 repeat"/>
    <property type="match status" value="2"/>
</dbReference>
<organism evidence="9 10">
    <name type="scientific">Pyxidicoccus parkwayensis</name>
    <dbReference type="NCBI Taxonomy" id="2813578"/>
    <lineage>
        <taxon>Bacteria</taxon>
        <taxon>Pseudomonadati</taxon>
        <taxon>Myxococcota</taxon>
        <taxon>Myxococcia</taxon>
        <taxon>Myxococcales</taxon>
        <taxon>Cystobacterineae</taxon>
        <taxon>Myxococcaceae</taxon>
        <taxon>Pyxidicoccus</taxon>
    </lineage>
</organism>
<sequence>MTHVRLRPALLTLVLGALALGCAHAPEEARPTGDDDGDGILNADDACPNTRGASATRGCPPKDTDGDGVDDSVDKCVRLAGPASREGCPVRDVDGDGVEDARDTCPRVPGVLERQGCPIEDLDRDGLEGEADKCPEEAGPASRDGCPEKDADSDGVPDADDACPEQEGLPALRGCPERDSDGDSVPDQRDNCPREPGAVDNQGCSPKQKQLVAIRQDKLELRERILFDSNTAKLLPSSLPVLDNVARVLLSHPEHTPVTVEGHTDNRGDAEASRALSLSRAEAVRDYLVQQGLPPERLDARGYGPDRPVASNDTSMGREANRRVELMLPTHAPRVKNPGR</sequence>
<dbReference type="PRINTS" id="PR01023">
    <property type="entry name" value="NAFLGMOTY"/>
</dbReference>
<evidence type="ECO:0000256" key="7">
    <source>
        <dbReference type="SAM" id="SignalP"/>
    </source>
</evidence>
<feature type="region of interest" description="Disordered" evidence="6">
    <location>
        <begin position="27"/>
        <end position="207"/>
    </location>
</feature>
<protein>
    <submittedName>
        <fullName evidence="9">OmpA family protein</fullName>
    </submittedName>
</protein>
<evidence type="ECO:0000256" key="2">
    <source>
        <dbReference type="ARBA" id="ARBA00022729"/>
    </source>
</evidence>
<feature type="compositionally biased region" description="Basic and acidic residues" evidence="6">
    <location>
        <begin position="88"/>
        <end position="105"/>
    </location>
</feature>
<dbReference type="Gene3D" id="3.30.1330.60">
    <property type="entry name" value="OmpA-like domain"/>
    <property type="match status" value="1"/>
</dbReference>
<dbReference type="InterPro" id="IPR028974">
    <property type="entry name" value="TSP_type-3_rpt"/>
</dbReference>
<dbReference type="CDD" id="cd07185">
    <property type="entry name" value="OmpA_C-like"/>
    <property type="match status" value="1"/>
</dbReference>
<comment type="subcellular location">
    <subcellularLocation>
        <location evidence="1">Cell outer membrane</location>
    </subcellularLocation>
</comment>
<evidence type="ECO:0000256" key="4">
    <source>
        <dbReference type="ARBA" id="ARBA00023237"/>
    </source>
</evidence>
<dbReference type="InterPro" id="IPR006664">
    <property type="entry name" value="OMP_bac"/>
</dbReference>
<feature type="compositionally biased region" description="Acidic residues" evidence="6">
    <location>
        <begin position="153"/>
        <end position="164"/>
    </location>
</feature>
<keyword evidence="2 7" id="KW-0732">Signal</keyword>
<dbReference type="SUPFAM" id="SSF103088">
    <property type="entry name" value="OmpA-like"/>
    <property type="match status" value="1"/>
</dbReference>
<dbReference type="PRINTS" id="PR01021">
    <property type="entry name" value="OMPADOMAIN"/>
</dbReference>
<keyword evidence="3 5" id="KW-0472">Membrane</keyword>
<feature type="region of interest" description="Disordered" evidence="6">
    <location>
        <begin position="293"/>
        <end position="340"/>
    </location>
</feature>
<proteinExistence type="predicted"/>
<dbReference type="InterPro" id="IPR006665">
    <property type="entry name" value="OmpA-like"/>
</dbReference>
<dbReference type="PROSITE" id="PS51257">
    <property type="entry name" value="PROKAR_LIPOPROTEIN"/>
    <property type="match status" value="1"/>
</dbReference>
<evidence type="ECO:0000256" key="5">
    <source>
        <dbReference type="PROSITE-ProRule" id="PRU00473"/>
    </source>
</evidence>
<evidence type="ECO:0000256" key="3">
    <source>
        <dbReference type="ARBA" id="ARBA00023136"/>
    </source>
</evidence>
<dbReference type="Gene3D" id="4.10.1080.10">
    <property type="entry name" value="TSP type-3 repeat"/>
    <property type="match status" value="1"/>
</dbReference>
<keyword evidence="10" id="KW-1185">Reference proteome</keyword>
<dbReference type="PROSITE" id="PS51123">
    <property type="entry name" value="OMPA_2"/>
    <property type="match status" value="1"/>
</dbReference>
<dbReference type="Pfam" id="PF02412">
    <property type="entry name" value="TSP_3"/>
    <property type="match status" value="5"/>
</dbReference>
<evidence type="ECO:0000259" key="8">
    <source>
        <dbReference type="PROSITE" id="PS51123"/>
    </source>
</evidence>
<dbReference type="InterPro" id="IPR036737">
    <property type="entry name" value="OmpA-like_sf"/>
</dbReference>
<feature type="chain" id="PRO_5045383883" evidence="7">
    <location>
        <begin position="26"/>
        <end position="340"/>
    </location>
</feature>
<name>A0ABX7NT89_9BACT</name>
<dbReference type="InterPro" id="IPR050330">
    <property type="entry name" value="Bact_OuterMem_StrucFunc"/>
</dbReference>
<evidence type="ECO:0000256" key="6">
    <source>
        <dbReference type="SAM" id="MobiDB-lite"/>
    </source>
</evidence>
<feature type="compositionally biased region" description="Basic and acidic residues" evidence="6">
    <location>
        <begin position="175"/>
        <end position="193"/>
    </location>
</feature>
<feature type="domain" description="OmpA-like" evidence="8">
    <location>
        <begin position="214"/>
        <end position="332"/>
    </location>
</feature>
<evidence type="ECO:0000313" key="10">
    <source>
        <dbReference type="Proteomes" id="UP000662747"/>
    </source>
</evidence>
<evidence type="ECO:0000256" key="1">
    <source>
        <dbReference type="ARBA" id="ARBA00004442"/>
    </source>
</evidence>
<feature type="signal peptide" evidence="7">
    <location>
        <begin position="1"/>
        <end position="25"/>
    </location>
</feature>
<dbReference type="PANTHER" id="PTHR30329">
    <property type="entry name" value="STATOR ELEMENT OF FLAGELLAR MOTOR COMPLEX"/>
    <property type="match status" value="1"/>
</dbReference>
<feature type="compositionally biased region" description="Basic and acidic residues" evidence="6">
    <location>
        <begin position="124"/>
        <end position="136"/>
    </location>
</feature>
<dbReference type="Proteomes" id="UP000662747">
    <property type="component" value="Chromosome"/>
</dbReference>
<reference evidence="9 10" key="1">
    <citation type="submission" date="2021-02" db="EMBL/GenBank/DDBJ databases">
        <title>De Novo genome assembly of isolated myxobacteria.</title>
        <authorList>
            <person name="Stevens D.C."/>
        </authorList>
    </citation>
    <scope>NUCLEOTIDE SEQUENCE [LARGE SCALE GENOMIC DNA]</scope>
    <source>
        <strain evidence="10">SCPEA02</strain>
    </source>
</reference>